<sequence>MKKKVWIALGVALLILVMVGISVYRQAFAEGPVVQTEKVNEEEISSTIMVPGILSLQDEQKVYLSPEMGEIKEILVQEGQQVKKGDVLLKMENAQLDLEVEQNKLAVESGYLKVNQVNKQIEALDKKQKELAKQVGEKEAKEQMSSELEQLNMEKKMADLDLRQTLLQKDSLVKRQGELQVTSKIDGTVLSVDHQVKTAQEGSSQEPVIYCGNLDVMAATGTLSEYDTLKVVAGQRVMLTSDAVPGEKWEGEVLKIGAIPKETSFGTQGDGQMVQYPVTVKVNSEKMPLKPGFQLIMEIETENKKGLVIPIQALSGAGEQSFVYIVKDNKAYRQKVQAGVTSRDKVEIIKGLKTDDIVIVEPGEELTDGMEVRKK</sequence>
<dbReference type="InterPro" id="IPR050465">
    <property type="entry name" value="UPF0194_transport"/>
</dbReference>
<name>A0A7X0HVD4_9BACI</name>
<dbReference type="PANTHER" id="PTHR32347">
    <property type="entry name" value="EFFLUX SYSTEM COMPONENT YKNX-RELATED"/>
    <property type="match status" value="1"/>
</dbReference>
<dbReference type="PANTHER" id="PTHR32347:SF14">
    <property type="entry name" value="EFFLUX SYSTEM COMPONENT YKNX-RELATED"/>
    <property type="match status" value="1"/>
</dbReference>
<dbReference type="EMBL" id="JACHGK010000011">
    <property type="protein sequence ID" value="MBB6446345.1"/>
    <property type="molecule type" value="Genomic_DNA"/>
</dbReference>
<evidence type="ECO:0000313" key="10">
    <source>
        <dbReference type="Proteomes" id="UP000531594"/>
    </source>
</evidence>
<evidence type="ECO:0000256" key="4">
    <source>
        <dbReference type="SAM" id="Coils"/>
    </source>
</evidence>
<dbReference type="Proteomes" id="UP000531594">
    <property type="component" value="Unassembled WGS sequence"/>
</dbReference>
<proteinExistence type="inferred from homology"/>
<dbReference type="InterPro" id="IPR058636">
    <property type="entry name" value="Beta-barrel_YknX"/>
</dbReference>
<dbReference type="RefSeq" id="WP_184527283.1">
    <property type="nucleotide sequence ID" value="NZ_JACHGK010000011.1"/>
</dbReference>
<gene>
    <name evidence="9" type="ORF">HNR53_003004</name>
</gene>
<dbReference type="Pfam" id="PF25990">
    <property type="entry name" value="Beta-barrel_YknX"/>
    <property type="match status" value="1"/>
</dbReference>
<evidence type="ECO:0000256" key="1">
    <source>
        <dbReference type="ARBA" id="ARBA00004196"/>
    </source>
</evidence>
<dbReference type="Gene3D" id="2.40.30.170">
    <property type="match status" value="1"/>
</dbReference>
<keyword evidence="10" id="KW-1185">Reference proteome</keyword>
<feature type="coiled-coil region" evidence="4">
    <location>
        <begin position="114"/>
        <end position="161"/>
    </location>
</feature>
<accession>A0A7X0HVD4</accession>
<feature type="domain" description="YknX-like alpha-helical hairpin" evidence="5">
    <location>
        <begin position="95"/>
        <end position="178"/>
    </location>
</feature>
<evidence type="ECO:0000259" key="7">
    <source>
        <dbReference type="Pfam" id="PF25989"/>
    </source>
</evidence>
<comment type="subcellular location">
    <subcellularLocation>
        <location evidence="1">Cell envelope</location>
    </subcellularLocation>
</comment>
<dbReference type="GO" id="GO:0030313">
    <property type="term" value="C:cell envelope"/>
    <property type="evidence" value="ECO:0007669"/>
    <property type="project" value="UniProtKB-SubCell"/>
</dbReference>
<dbReference type="NCBIfam" id="TIGR01730">
    <property type="entry name" value="RND_mfp"/>
    <property type="match status" value="1"/>
</dbReference>
<reference evidence="9 10" key="1">
    <citation type="submission" date="2020-08" db="EMBL/GenBank/DDBJ databases">
        <title>Genomic Encyclopedia of Type Strains, Phase IV (KMG-IV): sequencing the most valuable type-strain genomes for metagenomic binning, comparative biology and taxonomic classification.</title>
        <authorList>
            <person name="Goeker M."/>
        </authorList>
    </citation>
    <scope>NUCLEOTIDE SEQUENCE [LARGE SCALE GENOMIC DNA]</scope>
    <source>
        <strain evidence="9 10">DSM 5391</strain>
    </source>
</reference>
<dbReference type="PRINTS" id="PR01490">
    <property type="entry name" value="RTXTOXIND"/>
</dbReference>
<dbReference type="GO" id="GO:0022857">
    <property type="term" value="F:transmembrane transporter activity"/>
    <property type="evidence" value="ECO:0007669"/>
    <property type="project" value="InterPro"/>
</dbReference>
<dbReference type="Pfam" id="PF25989">
    <property type="entry name" value="YknX_C"/>
    <property type="match status" value="1"/>
</dbReference>
<dbReference type="InterPro" id="IPR058639">
    <property type="entry name" value="BSH_YknX-like"/>
</dbReference>
<comment type="similarity">
    <text evidence="2">Belongs to the membrane fusion protein (MFP) (TC 8.A.1) family.</text>
</comment>
<dbReference type="GO" id="GO:0016020">
    <property type="term" value="C:membrane"/>
    <property type="evidence" value="ECO:0007669"/>
    <property type="project" value="InterPro"/>
</dbReference>
<evidence type="ECO:0000259" key="8">
    <source>
        <dbReference type="Pfam" id="PF25990"/>
    </source>
</evidence>
<feature type="domain" description="YknX-like beta-barrel" evidence="8">
    <location>
        <begin position="218"/>
        <end position="299"/>
    </location>
</feature>
<dbReference type="InterPro" id="IPR058638">
    <property type="entry name" value="HH_YknX-like"/>
</dbReference>
<dbReference type="Pfam" id="PF25984">
    <property type="entry name" value="BSH_YknX"/>
    <property type="match status" value="1"/>
</dbReference>
<dbReference type="InterPro" id="IPR006143">
    <property type="entry name" value="RND_pump_MFP"/>
</dbReference>
<feature type="domain" description="YknX-like C-terminal permuted SH3-like" evidence="7">
    <location>
        <begin position="306"/>
        <end position="373"/>
    </location>
</feature>
<evidence type="ECO:0000256" key="2">
    <source>
        <dbReference type="ARBA" id="ARBA00009477"/>
    </source>
</evidence>
<dbReference type="InterPro" id="IPR011053">
    <property type="entry name" value="Single_hybrid_motif"/>
</dbReference>
<evidence type="ECO:0000256" key="3">
    <source>
        <dbReference type="ARBA" id="ARBA00023054"/>
    </source>
</evidence>
<dbReference type="Gene3D" id="2.40.420.20">
    <property type="match status" value="1"/>
</dbReference>
<evidence type="ECO:0000259" key="5">
    <source>
        <dbReference type="Pfam" id="PF25982"/>
    </source>
</evidence>
<dbReference type="InterPro" id="IPR058637">
    <property type="entry name" value="YknX-like_C"/>
</dbReference>
<comment type="caution">
    <text evidence="9">The sequence shown here is derived from an EMBL/GenBank/DDBJ whole genome shotgun (WGS) entry which is preliminary data.</text>
</comment>
<evidence type="ECO:0000259" key="6">
    <source>
        <dbReference type="Pfam" id="PF25984"/>
    </source>
</evidence>
<dbReference type="SUPFAM" id="SSF51230">
    <property type="entry name" value="Single hybrid motif"/>
    <property type="match status" value="1"/>
</dbReference>
<dbReference type="Gene3D" id="2.40.50.100">
    <property type="match status" value="1"/>
</dbReference>
<dbReference type="Pfam" id="PF25982">
    <property type="entry name" value="HH_YknX"/>
    <property type="match status" value="1"/>
</dbReference>
<dbReference type="AlphaFoldDB" id="A0A7X0HVD4"/>
<evidence type="ECO:0000313" key="9">
    <source>
        <dbReference type="EMBL" id="MBB6446345.1"/>
    </source>
</evidence>
<keyword evidence="3 4" id="KW-0175">Coiled coil</keyword>
<feature type="domain" description="YknX-like barrel-sandwich hybrid" evidence="6">
    <location>
        <begin position="60"/>
        <end position="212"/>
    </location>
</feature>
<organism evidence="9 10">
    <name type="scientific">Bacillus benzoevorans</name>
    <dbReference type="NCBI Taxonomy" id="1456"/>
    <lineage>
        <taxon>Bacteria</taxon>
        <taxon>Bacillati</taxon>
        <taxon>Bacillota</taxon>
        <taxon>Bacilli</taxon>
        <taxon>Bacillales</taxon>
        <taxon>Bacillaceae</taxon>
        <taxon>Bacillus</taxon>
    </lineage>
</organism>
<protein>
    <submittedName>
        <fullName evidence="9">HlyD family secretion protein</fullName>
    </submittedName>
</protein>